<dbReference type="GO" id="GO:0061630">
    <property type="term" value="F:ubiquitin protein ligase activity"/>
    <property type="evidence" value="ECO:0007669"/>
    <property type="project" value="TreeGrafter"/>
</dbReference>
<feature type="region of interest" description="Disordered" evidence="3">
    <location>
        <begin position="87"/>
        <end position="109"/>
    </location>
</feature>
<reference evidence="5 6" key="1">
    <citation type="submission" date="2015-12" db="EMBL/GenBank/DDBJ databases">
        <title>The genome of Folsomia candida.</title>
        <authorList>
            <person name="Faddeeva A."/>
            <person name="Derks M.F."/>
            <person name="Anvar Y."/>
            <person name="Smit S."/>
            <person name="Van Straalen N."/>
            <person name="Roelofs D."/>
        </authorList>
    </citation>
    <scope>NUCLEOTIDE SEQUENCE [LARGE SCALE GENOMIC DNA]</scope>
    <source>
        <strain evidence="5 6">VU population</strain>
        <tissue evidence="5">Whole body</tissue>
    </source>
</reference>
<dbReference type="GO" id="GO:0000209">
    <property type="term" value="P:protein polyubiquitination"/>
    <property type="evidence" value="ECO:0007669"/>
    <property type="project" value="TreeGrafter"/>
</dbReference>
<protein>
    <recommendedName>
        <fullName evidence="4">SMP-30/Gluconolactonase/LRE-like region domain-containing protein</fullName>
    </recommendedName>
</protein>
<evidence type="ECO:0000313" key="6">
    <source>
        <dbReference type="Proteomes" id="UP000198287"/>
    </source>
</evidence>
<feature type="compositionally biased region" description="Polar residues" evidence="3">
    <location>
        <begin position="95"/>
        <end position="109"/>
    </location>
</feature>
<evidence type="ECO:0000256" key="2">
    <source>
        <dbReference type="PROSITE-ProRule" id="PRU00504"/>
    </source>
</evidence>
<comment type="caution">
    <text evidence="5">The sequence shown here is derived from an EMBL/GenBank/DDBJ whole genome shotgun (WGS) entry which is preliminary data.</text>
</comment>
<dbReference type="PROSITE" id="PS51125">
    <property type="entry name" value="NHL"/>
    <property type="match status" value="1"/>
</dbReference>
<dbReference type="Pfam" id="PF08450">
    <property type="entry name" value="SGL"/>
    <property type="match status" value="1"/>
</dbReference>
<dbReference type="Gene3D" id="2.120.10.30">
    <property type="entry name" value="TolB, C-terminal domain"/>
    <property type="match status" value="1"/>
</dbReference>
<keyword evidence="1" id="KW-0677">Repeat</keyword>
<dbReference type="InterPro" id="IPR011042">
    <property type="entry name" value="6-blade_b-propeller_TolB-like"/>
</dbReference>
<feature type="domain" description="SMP-30/Gluconolactonase/LRE-like region" evidence="4">
    <location>
        <begin position="317"/>
        <end position="547"/>
    </location>
</feature>
<dbReference type="PANTHER" id="PTHR24104">
    <property type="entry name" value="E3 UBIQUITIN-PROTEIN LIGASE NHLRC1-RELATED"/>
    <property type="match status" value="1"/>
</dbReference>
<gene>
    <name evidence="5" type="ORF">Fcan01_01642</name>
</gene>
<dbReference type="InterPro" id="IPR001258">
    <property type="entry name" value="NHL_repeat"/>
</dbReference>
<dbReference type="STRING" id="158441.A0A226EWC4"/>
<accession>A0A226EWC4</accession>
<dbReference type="PANTHER" id="PTHR24104:SF48">
    <property type="entry name" value="PROTEIN WECH"/>
    <property type="match status" value="1"/>
</dbReference>
<name>A0A226EWC4_FOLCA</name>
<proteinExistence type="predicted"/>
<dbReference type="OrthoDB" id="342730at2759"/>
<dbReference type="GO" id="GO:0043161">
    <property type="term" value="P:proteasome-mediated ubiquitin-dependent protein catabolic process"/>
    <property type="evidence" value="ECO:0007669"/>
    <property type="project" value="TreeGrafter"/>
</dbReference>
<evidence type="ECO:0000259" key="4">
    <source>
        <dbReference type="Pfam" id="PF08450"/>
    </source>
</evidence>
<sequence>MSRNVFGNEWSTPETKDEKFKREVACIVEILRKEQAEKTAYSNSPDRSSSDNCSTEESSPTSTTSSSAASFSQQHYLPPYSAAASPPCFEEFDPTTRQQHGTSFSPISSSTLNFDPCPTASSGNGNLWEENLEPLLSQSVYRADNSIPLYCRRSRFQQLDEIQQPAEFMPIPRVNRSYIFTGPEGPNVAREEVRLHLKARNVSVNPQTQQMPQNSVLNAYAKISHSSGYTSCFPLRKFDATPDSYNCSFVPFYAGKYSASVFESSSSDMAADVHLNGREGQLCPSVELEVSRNYRLESQNPPVAPISLGENGEKYWGITVDQLSNRLYISDRSTNDIILFDTVTSTPIHRFGGLDLRMKFPCNQLSRPTGLVLDYANKRLIICDKDNHRVCIYSLEGQYISSFGRRGHGPGEFQYPWDVDVTPAGNLIAISDSRNHRVQIFDRFGNFLVKFSVFEQNPYQYKQHFDYPRGVSFSKDGRHIYVTDFNTSKIIRIEVDSGNMKFIGPKAQLSRLQGLTVDELGNMIICDSRKNCVRIFSEAGSQYQIVNSVGWNKISMPVDACIMRDGVVAILCLNGNICFV</sequence>
<dbReference type="AlphaFoldDB" id="A0A226EWC4"/>
<feature type="region of interest" description="Disordered" evidence="3">
    <location>
        <begin position="35"/>
        <end position="71"/>
    </location>
</feature>
<evidence type="ECO:0000256" key="1">
    <source>
        <dbReference type="ARBA" id="ARBA00022737"/>
    </source>
</evidence>
<dbReference type="EMBL" id="LNIX01000001">
    <property type="protein sequence ID" value="OXA61903.1"/>
    <property type="molecule type" value="Genomic_DNA"/>
</dbReference>
<organism evidence="5 6">
    <name type="scientific">Folsomia candida</name>
    <name type="common">Springtail</name>
    <dbReference type="NCBI Taxonomy" id="158441"/>
    <lineage>
        <taxon>Eukaryota</taxon>
        <taxon>Metazoa</taxon>
        <taxon>Ecdysozoa</taxon>
        <taxon>Arthropoda</taxon>
        <taxon>Hexapoda</taxon>
        <taxon>Collembola</taxon>
        <taxon>Entomobryomorpha</taxon>
        <taxon>Isotomoidea</taxon>
        <taxon>Isotomidae</taxon>
        <taxon>Proisotominae</taxon>
        <taxon>Folsomia</taxon>
    </lineage>
</organism>
<evidence type="ECO:0000313" key="5">
    <source>
        <dbReference type="EMBL" id="OXA61903.1"/>
    </source>
</evidence>
<dbReference type="Proteomes" id="UP000198287">
    <property type="component" value="Unassembled WGS sequence"/>
</dbReference>
<feature type="repeat" description="NHL" evidence="2">
    <location>
        <begin position="400"/>
        <end position="444"/>
    </location>
</feature>
<keyword evidence="6" id="KW-1185">Reference proteome</keyword>
<evidence type="ECO:0000256" key="3">
    <source>
        <dbReference type="SAM" id="MobiDB-lite"/>
    </source>
</evidence>
<feature type="compositionally biased region" description="Low complexity" evidence="3">
    <location>
        <begin position="50"/>
        <end position="71"/>
    </location>
</feature>
<dbReference type="InterPro" id="IPR013658">
    <property type="entry name" value="SGL"/>
</dbReference>
<dbReference type="InterPro" id="IPR050952">
    <property type="entry name" value="TRIM-NHL_E3_ligases"/>
</dbReference>
<dbReference type="SUPFAM" id="SSF101898">
    <property type="entry name" value="NHL repeat"/>
    <property type="match status" value="1"/>
</dbReference>